<evidence type="ECO:0000313" key="2">
    <source>
        <dbReference type="EMBL" id="SUZ48165.1"/>
    </source>
</evidence>
<dbReference type="EMBL" id="UINC01000055">
    <property type="protein sequence ID" value="SUZ48165.1"/>
    <property type="molecule type" value="Genomic_DNA"/>
</dbReference>
<protein>
    <recommendedName>
        <fullName evidence="1">DUF4159 domain-containing protein</fullName>
    </recommendedName>
</protein>
<feature type="domain" description="DUF4159" evidence="1">
    <location>
        <begin position="70"/>
        <end position="258"/>
    </location>
</feature>
<name>A0A381N0X2_9ZZZZ</name>
<gene>
    <name evidence="2" type="ORF">METZ01_LOCUS1019</name>
</gene>
<dbReference type="Pfam" id="PF13709">
    <property type="entry name" value="DUF4159"/>
    <property type="match status" value="1"/>
</dbReference>
<sequence length="260" mass="29737">MGFLCLRVKEVRSRPGAARYLVLGVLLVLVVAGATTAAQFDGYYQVHYNGQFTFTRILYSGPGFRGFGGGPSWSHDYPDADRNMQLILDEFTGMSPNIRGTNAVQLEDPRMFQHPLIYISEPGYWTITEQGALSLRNYLLKGGFLIFDDFEADQWYNMDEQLVRALPERQWVELDDTHPIFGAFFYVEDIYVPHPSVAVEPRYMAIFEDNDPSKRIMVLANHNSDLAEYWEWSTSGLFAVDPTNDAYRLGVNYIIYALTH</sequence>
<proteinExistence type="predicted"/>
<dbReference type="InterPro" id="IPR025297">
    <property type="entry name" value="DUF4159"/>
</dbReference>
<reference evidence="2" key="1">
    <citation type="submission" date="2018-05" db="EMBL/GenBank/DDBJ databases">
        <authorList>
            <person name="Lanie J.A."/>
            <person name="Ng W.-L."/>
            <person name="Kazmierczak K.M."/>
            <person name="Andrzejewski T.M."/>
            <person name="Davidsen T.M."/>
            <person name="Wayne K.J."/>
            <person name="Tettelin H."/>
            <person name="Glass J.I."/>
            <person name="Rusch D."/>
            <person name="Podicherti R."/>
            <person name="Tsui H.-C.T."/>
            <person name="Winkler M.E."/>
        </authorList>
    </citation>
    <scope>NUCLEOTIDE SEQUENCE</scope>
</reference>
<dbReference type="AlphaFoldDB" id="A0A381N0X2"/>
<dbReference type="Gene3D" id="3.40.50.12140">
    <property type="entry name" value="Domain of unknown function DUF4159"/>
    <property type="match status" value="1"/>
</dbReference>
<organism evidence="2">
    <name type="scientific">marine metagenome</name>
    <dbReference type="NCBI Taxonomy" id="408172"/>
    <lineage>
        <taxon>unclassified sequences</taxon>
        <taxon>metagenomes</taxon>
        <taxon>ecological metagenomes</taxon>
    </lineage>
</organism>
<evidence type="ECO:0000259" key="1">
    <source>
        <dbReference type="Pfam" id="PF13709"/>
    </source>
</evidence>
<accession>A0A381N0X2</accession>